<dbReference type="PROSITE" id="PS51257">
    <property type="entry name" value="PROKAR_LIPOPROTEIN"/>
    <property type="match status" value="1"/>
</dbReference>
<keyword evidence="1" id="KW-0732">Signal</keyword>
<evidence type="ECO:0000313" key="2">
    <source>
        <dbReference type="EMBL" id="QDU35873.1"/>
    </source>
</evidence>
<dbReference type="AlphaFoldDB" id="A0A517Z099"/>
<proteinExistence type="predicted"/>
<accession>A0A517Z099</accession>
<name>A0A517Z099_9PLAN</name>
<dbReference type="RefSeq" id="WP_145366568.1">
    <property type="nucleotide sequence ID" value="NZ_CP036275.1"/>
</dbReference>
<sequence length="175" mass="19029" precursor="true">MFSSKGTLMRAAVSVCVIFCVLFALGCEQEPVNPGVEVLNNPPTEVDLSHTRTVKIEINGQDLSEGVTLRQGEPVQVTGTVDLDESTFESPHVFGNVHIRMLPVGTEEDAWGSWNYAMEWITGASKELTYSGEVDAPPGEYEARAYMVIGGMLEEVPTFDLLVKSTVTVEGSQSE</sequence>
<keyword evidence="3" id="KW-1185">Reference proteome</keyword>
<organism evidence="2 3">
    <name type="scientific">Maioricimonas rarisocia</name>
    <dbReference type="NCBI Taxonomy" id="2528026"/>
    <lineage>
        <taxon>Bacteria</taxon>
        <taxon>Pseudomonadati</taxon>
        <taxon>Planctomycetota</taxon>
        <taxon>Planctomycetia</taxon>
        <taxon>Planctomycetales</taxon>
        <taxon>Planctomycetaceae</taxon>
        <taxon>Maioricimonas</taxon>
    </lineage>
</organism>
<reference evidence="2 3" key="1">
    <citation type="submission" date="2019-02" db="EMBL/GenBank/DDBJ databases">
        <title>Deep-cultivation of Planctomycetes and their phenomic and genomic characterization uncovers novel biology.</title>
        <authorList>
            <person name="Wiegand S."/>
            <person name="Jogler M."/>
            <person name="Boedeker C."/>
            <person name="Pinto D."/>
            <person name="Vollmers J."/>
            <person name="Rivas-Marin E."/>
            <person name="Kohn T."/>
            <person name="Peeters S.H."/>
            <person name="Heuer A."/>
            <person name="Rast P."/>
            <person name="Oberbeckmann S."/>
            <person name="Bunk B."/>
            <person name="Jeske O."/>
            <person name="Meyerdierks A."/>
            <person name="Storesund J.E."/>
            <person name="Kallscheuer N."/>
            <person name="Luecker S."/>
            <person name="Lage O.M."/>
            <person name="Pohl T."/>
            <person name="Merkel B.J."/>
            <person name="Hornburger P."/>
            <person name="Mueller R.-W."/>
            <person name="Bruemmer F."/>
            <person name="Labrenz M."/>
            <person name="Spormann A.M."/>
            <person name="Op den Camp H."/>
            <person name="Overmann J."/>
            <person name="Amann R."/>
            <person name="Jetten M.S.M."/>
            <person name="Mascher T."/>
            <person name="Medema M.H."/>
            <person name="Devos D.P."/>
            <person name="Kaster A.-K."/>
            <person name="Ovreas L."/>
            <person name="Rohde M."/>
            <person name="Galperin M.Y."/>
            <person name="Jogler C."/>
        </authorList>
    </citation>
    <scope>NUCLEOTIDE SEQUENCE [LARGE SCALE GENOMIC DNA]</scope>
    <source>
        <strain evidence="2 3">Mal4</strain>
    </source>
</reference>
<dbReference type="KEGG" id="mri:Mal4_01550"/>
<dbReference type="Proteomes" id="UP000320496">
    <property type="component" value="Chromosome"/>
</dbReference>
<dbReference type="EMBL" id="CP036275">
    <property type="protein sequence ID" value="QDU35873.1"/>
    <property type="molecule type" value="Genomic_DNA"/>
</dbReference>
<protein>
    <recommendedName>
        <fullName evidence="4">DUF4625 domain-containing protein</fullName>
    </recommendedName>
</protein>
<evidence type="ECO:0008006" key="4">
    <source>
        <dbReference type="Google" id="ProtNLM"/>
    </source>
</evidence>
<gene>
    <name evidence="2" type="ORF">Mal4_01550</name>
</gene>
<evidence type="ECO:0000256" key="1">
    <source>
        <dbReference type="SAM" id="SignalP"/>
    </source>
</evidence>
<evidence type="ECO:0000313" key="3">
    <source>
        <dbReference type="Proteomes" id="UP000320496"/>
    </source>
</evidence>
<feature type="chain" id="PRO_5021945124" description="DUF4625 domain-containing protein" evidence="1">
    <location>
        <begin position="27"/>
        <end position="175"/>
    </location>
</feature>
<feature type="signal peptide" evidence="1">
    <location>
        <begin position="1"/>
        <end position="26"/>
    </location>
</feature>